<keyword evidence="3" id="KW-1185">Reference proteome</keyword>
<evidence type="ECO:0000313" key="2">
    <source>
        <dbReference type="EMBL" id="CAD6259734.1"/>
    </source>
</evidence>
<accession>A0A811QPR4</accession>
<dbReference type="EMBL" id="CAJGYO010000011">
    <property type="protein sequence ID" value="CAD6259734.1"/>
    <property type="molecule type" value="Genomic_DNA"/>
</dbReference>
<feature type="region of interest" description="Disordered" evidence="1">
    <location>
        <begin position="1"/>
        <end position="20"/>
    </location>
</feature>
<dbReference type="AlphaFoldDB" id="A0A811QPR4"/>
<gene>
    <name evidence="2" type="ORF">NCGR_LOCUS43171</name>
</gene>
<evidence type="ECO:0000313" key="3">
    <source>
        <dbReference type="Proteomes" id="UP000604825"/>
    </source>
</evidence>
<sequence>MSATHSSRASGSAWTNTRSVAGSAPSYDELFGFAPPQPPKAVPSLDNIFDSFKDPAASTASPPPKPKHSSMPVFDKPIYDNDILSLDGNDTRMGLMPDGAMDALSVVVSGC</sequence>
<name>A0A811QPR4_9POAL</name>
<comment type="caution">
    <text evidence="2">The sequence shown here is derived from an EMBL/GenBank/DDBJ whole genome shotgun (WGS) entry which is preliminary data.</text>
</comment>
<dbReference type="Proteomes" id="UP000604825">
    <property type="component" value="Unassembled WGS sequence"/>
</dbReference>
<feature type="region of interest" description="Disordered" evidence="1">
    <location>
        <begin position="43"/>
        <end position="74"/>
    </location>
</feature>
<reference evidence="2" key="1">
    <citation type="submission" date="2020-10" db="EMBL/GenBank/DDBJ databases">
        <authorList>
            <person name="Han B."/>
            <person name="Lu T."/>
            <person name="Zhao Q."/>
            <person name="Huang X."/>
            <person name="Zhao Y."/>
        </authorList>
    </citation>
    <scope>NUCLEOTIDE SEQUENCE</scope>
</reference>
<evidence type="ECO:0000256" key="1">
    <source>
        <dbReference type="SAM" id="MobiDB-lite"/>
    </source>
</evidence>
<protein>
    <submittedName>
        <fullName evidence="2">Uncharacterized protein</fullName>
    </submittedName>
</protein>
<organism evidence="2 3">
    <name type="scientific">Miscanthus lutarioriparius</name>
    <dbReference type="NCBI Taxonomy" id="422564"/>
    <lineage>
        <taxon>Eukaryota</taxon>
        <taxon>Viridiplantae</taxon>
        <taxon>Streptophyta</taxon>
        <taxon>Embryophyta</taxon>
        <taxon>Tracheophyta</taxon>
        <taxon>Spermatophyta</taxon>
        <taxon>Magnoliopsida</taxon>
        <taxon>Liliopsida</taxon>
        <taxon>Poales</taxon>
        <taxon>Poaceae</taxon>
        <taxon>PACMAD clade</taxon>
        <taxon>Panicoideae</taxon>
        <taxon>Andropogonodae</taxon>
        <taxon>Andropogoneae</taxon>
        <taxon>Saccharinae</taxon>
        <taxon>Miscanthus</taxon>
    </lineage>
</organism>
<proteinExistence type="predicted"/>